<dbReference type="CDD" id="cd06850">
    <property type="entry name" value="biotinyl_domain"/>
    <property type="match status" value="1"/>
</dbReference>
<dbReference type="RefSeq" id="WP_152272975.1">
    <property type="nucleotide sequence ID" value="NZ_VTFX01000005.1"/>
</dbReference>
<feature type="domain" description="Biotin carboxylation" evidence="12">
    <location>
        <begin position="8"/>
        <end position="455"/>
    </location>
</feature>
<reference evidence="13 14" key="1">
    <citation type="submission" date="2019-08" db="EMBL/GenBank/DDBJ databases">
        <title>Arthrobacter sp. nov., isolated from plateau pika and Tibetan wild ass.</title>
        <authorList>
            <person name="Ge Y."/>
        </authorList>
    </citation>
    <scope>NUCLEOTIDE SEQUENCE [LARGE SCALE GENOMIC DNA]</scope>
    <source>
        <strain evidence="13 14">785</strain>
    </source>
</reference>
<dbReference type="SUPFAM" id="SSF51230">
    <property type="entry name" value="Single hybrid motif"/>
    <property type="match status" value="1"/>
</dbReference>
<dbReference type="InterPro" id="IPR005482">
    <property type="entry name" value="Biotin_COase_C"/>
</dbReference>
<name>A0A5N6MIM8_9MICC</name>
<evidence type="ECO:0000256" key="4">
    <source>
        <dbReference type="ARBA" id="ARBA00022741"/>
    </source>
</evidence>
<dbReference type="InterPro" id="IPR005479">
    <property type="entry name" value="CPAse_ATP-bd"/>
</dbReference>
<dbReference type="InterPro" id="IPR011054">
    <property type="entry name" value="Rudment_hybrid_motif"/>
</dbReference>
<dbReference type="SMART" id="SM00878">
    <property type="entry name" value="Biotin_carb_C"/>
    <property type="match status" value="1"/>
</dbReference>
<feature type="domain" description="ATP-grasp" evidence="11">
    <location>
        <begin position="127"/>
        <end position="326"/>
    </location>
</feature>
<dbReference type="InterPro" id="IPR011761">
    <property type="entry name" value="ATP-grasp"/>
</dbReference>
<feature type="domain" description="Lipoyl-binding" evidence="10">
    <location>
        <begin position="611"/>
        <end position="686"/>
    </location>
</feature>
<dbReference type="PANTHER" id="PTHR18866">
    <property type="entry name" value="CARBOXYLASE:PYRUVATE/ACETYL-COA/PROPIONYL-COA CARBOXYLASE"/>
    <property type="match status" value="1"/>
</dbReference>
<comment type="pathway">
    <text evidence="7">Amino-acid degradation; L-leucine degradation.</text>
</comment>
<evidence type="ECO:0000313" key="14">
    <source>
        <dbReference type="Proteomes" id="UP000326852"/>
    </source>
</evidence>
<dbReference type="Proteomes" id="UP000326852">
    <property type="component" value="Unassembled WGS sequence"/>
</dbReference>
<dbReference type="PROSITE" id="PS00867">
    <property type="entry name" value="CPSASE_2"/>
    <property type="match status" value="1"/>
</dbReference>
<protein>
    <recommendedName>
        <fullName evidence="2">biotin carboxylase</fullName>
        <ecNumber evidence="2">6.3.4.14</ecNumber>
    </recommendedName>
</protein>
<dbReference type="SUPFAM" id="SSF51246">
    <property type="entry name" value="Rudiment single hybrid motif"/>
    <property type="match status" value="1"/>
</dbReference>
<dbReference type="EMBL" id="VTFX01000005">
    <property type="protein sequence ID" value="KAD3515355.1"/>
    <property type="molecule type" value="Genomic_DNA"/>
</dbReference>
<comment type="cofactor">
    <cofactor evidence="1">
        <name>biotin</name>
        <dbReference type="ChEBI" id="CHEBI:57586"/>
    </cofactor>
</comment>
<dbReference type="InterPro" id="IPR005481">
    <property type="entry name" value="BC-like_N"/>
</dbReference>
<dbReference type="InterPro" id="IPR016185">
    <property type="entry name" value="PreATP-grasp_dom_sf"/>
</dbReference>
<dbReference type="Gene3D" id="3.30.470.20">
    <property type="entry name" value="ATP-grasp fold, B domain"/>
    <property type="match status" value="1"/>
</dbReference>
<dbReference type="FunFam" id="3.30.470.20:FF:000028">
    <property type="entry name" value="Methylcrotonoyl-CoA carboxylase subunit alpha, mitochondrial"/>
    <property type="match status" value="1"/>
</dbReference>
<dbReference type="Gene3D" id="2.40.50.100">
    <property type="match status" value="1"/>
</dbReference>
<dbReference type="EC" id="6.3.4.14" evidence="2"/>
<dbReference type="Pfam" id="PF00364">
    <property type="entry name" value="Biotin_lipoyl"/>
    <property type="match status" value="1"/>
</dbReference>
<dbReference type="PANTHER" id="PTHR18866:SF33">
    <property type="entry name" value="METHYLCROTONOYL-COA CARBOXYLASE SUBUNIT ALPHA, MITOCHONDRIAL-RELATED"/>
    <property type="match status" value="1"/>
</dbReference>
<keyword evidence="5 8" id="KW-0067">ATP-binding</keyword>
<evidence type="ECO:0000259" key="12">
    <source>
        <dbReference type="PROSITE" id="PS50979"/>
    </source>
</evidence>
<keyword evidence="3" id="KW-0436">Ligase</keyword>
<feature type="region of interest" description="Disordered" evidence="9">
    <location>
        <begin position="687"/>
        <end position="709"/>
    </location>
</feature>
<dbReference type="InterPro" id="IPR000089">
    <property type="entry name" value="Biotin_lipoyl"/>
</dbReference>
<evidence type="ECO:0000259" key="10">
    <source>
        <dbReference type="PROSITE" id="PS50968"/>
    </source>
</evidence>
<organism evidence="13 14">
    <name type="scientific">Arthrobacter yangruifuii</name>
    <dbReference type="NCBI Taxonomy" id="2606616"/>
    <lineage>
        <taxon>Bacteria</taxon>
        <taxon>Bacillati</taxon>
        <taxon>Actinomycetota</taxon>
        <taxon>Actinomycetes</taxon>
        <taxon>Micrococcales</taxon>
        <taxon>Micrococcaceae</taxon>
        <taxon>Arthrobacter</taxon>
    </lineage>
</organism>
<dbReference type="InterPro" id="IPR011764">
    <property type="entry name" value="Biotin_carboxylation_dom"/>
</dbReference>
<dbReference type="PROSITE" id="PS50979">
    <property type="entry name" value="BC"/>
    <property type="match status" value="1"/>
</dbReference>
<dbReference type="SUPFAM" id="SSF52440">
    <property type="entry name" value="PreATP-grasp domain"/>
    <property type="match status" value="1"/>
</dbReference>
<dbReference type="GO" id="GO:0046872">
    <property type="term" value="F:metal ion binding"/>
    <property type="evidence" value="ECO:0007669"/>
    <property type="project" value="InterPro"/>
</dbReference>
<evidence type="ECO:0000256" key="6">
    <source>
        <dbReference type="ARBA" id="ARBA00023267"/>
    </source>
</evidence>
<gene>
    <name evidence="13" type="ORF">GD627_13945</name>
</gene>
<keyword evidence="4 8" id="KW-0547">Nucleotide-binding</keyword>
<evidence type="ECO:0000313" key="13">
    <source>
        <dbReference type="EMBL" id="KAD3515355.1"/>
    </source>
</evidence>
<dbReference type="InterPro" id="IPR011053">
    <property type="entry name" value="Single_hybrid_motif"/>
</dbReference>
<dbReference type="Pfam" id="PF21139">
    <property type="entry name" value="BT_MCC_alpha"/>
    <property type="match status" value="1"/>
</dbReference>
<evidence type="ECO:0000256" key="2">
    <source>
        <dbReference type="ARBA" id="ARBA00013263"/>
    </source>
</evidence>
<keyword evidence="6" id="KW-0092">Biotin</keyword>
<keyword evidence="14" id="KW-1185">Reference proteome</keyword>
<dbReference type="GO" id="GO:0004075">
    <property type="term" value="F:biotin carboxylase activity"/>
    <property type="evidence" value="ECO:0007669"/>
    <property type="project" value="UniProtKB-EC"/>
</dbReference>
<evidence type="ECO:0000256" key="3">
    <source>
        <dbReference type="ARBA" id="ARBA00022598"/>
    </source>
</evidence>
<evidence type="ECO:0000256" key="5">
    <source>
        <dbReference type="ARBA" id="ARBA00022840"/>
    </source>
</evidence>
<dbReference type="Pfam" id="PF02785">
    <property type="entry name" value="Biotin_carb_C"/>
    <property type="match status" value="1"/>
</dbReference>
<dbReference type="SUPFAM" id="SSF56059">
    <property type="entry name" value="Glutathione synthetase ATP-binding domain-like"/>
    <property type="match status" value="1"/>
</dbReference>
<evidence type="ECO:0000256" key="9">
    <source>
        <dbReference type="SAM" id="MobiDB-lite"/>
    </source>
</evidence>
<dbReference type="PROSITE" id="PS50975">
    <property type="entry name" value="ATP_GRASP"/>
    <property type="match status" value="1"/>
</dbReference>
<dbReference type="PROSITE" id="PS00866">
    <property type="entry name" value="CPSASE_1"/>
    <property type="match status" value="1"/>
</dbReference>
<dbReference type="GO" id="GO:0005524">
    <property type="term" value="F:ATP binding"/>
    <property type="evidence" value="ECO:0007669"/>
    <property type="project" value="UniProtKB-UniRule"/>
</dbReference>
<evidence type="ECO:0000259" key="11">
    <source>
        <dbReference type="PROSITE" id="PS50975"/>
    </source>
</evidence>
<accession>A0A5N6MIM8</accession>
<comment type="caution">
    <text evidence="13">The sequence shown here is derived from an EMBL/GenBank/DDBJ whole genome shotgun (WGS) entry which is preliminary data.</text>
</comment>
<evidence type="ECO:0000256" key="8">
    <source>
        <dbReference type="PROSITE-ProRule" id="PRU00409"/>
    </source>
</evidence>
<dbReference type="AlphaFoldDB" id="A0A5N6MIM8"/>
<evidence type="ECO:0000256" key="1">
    <source>
        <dbReference type="ARBA" id="ARBA00001953"/>
    </source>
</evidence>
<dbReference type="Pfam" id="PF00289">
    <property type="entry name" value="Biotin_carb_N"/>
    <property type="match status" value="1"/>
</dbReference>
<sequence length="709" mass="74245">MTPFDAPLFDTVLVANRGEIACRVIRTLRTLGIRSVAVYSDDDAGARHVREADLAVRLGPAPARQSYLSVDAVLAACRSTGAQAVHPGYGFLSENADFAAALADAGITFIGPPVRSLDLMGDKIRAKNHVQAHGVPVVPGIAEPGLDDARLVAAAAGVGYPILIKPSAGGGGKGMQAVQVPEDLPAALQTARRVAASAFGDDTLFLERLVSSPRHIEVQILADIHGNVVHLGERECSLQRRHQKVIEEAPSVLLDPATRERIGEAACNAARSVDYTGAGTVEFLVSDAAPDEFFFMEMNTRLQVEHPVTEMVTGVDLVAEQIRIAAGHPLSFKQEDVTLTGHAVEARIYAEDPAQDFLPTSGSVQWLQEPAGEGIRVDSSLLPGLAVSSSYDPMLAKVIAWGPDRAAALARLDTALAGTAVLGIGTNVEYLRLLLADPDVRAGRLDTTLIERRLPGLSFRTPQPPEIAAAALLHLQALADPESGSPWRRADGWRIGGSGAGTRDGSTGTPLHLVFAAPASGGGDVEVSVTGTAAQARIRIGETEHPAGLGAAADGRVSVLFDGVLHSFTAAVEPVTGAFWLAGGSAGALFTVRLRLRSRSEQLDRQLASAGRGAGDADPVVRSPMPGTVVAVAVEDGDRVLAGAPLLSVEAMKMEHQLRAPMDGIVSLSLRPGDLVKADQILATLTPDPVSGTLPIEQHQNQGADHARL</sequence>
<proteinExistence type="predicted"/>
<dbReference type="InterPro" id="IPR048429">
    <property type="entry name" value="MCC_alpha_BT"/>
</dbReference>
<dbReference type="Pfam" id="PF02786">
    <property type="entry name" value="CPSase_L_D2"/>
    <property type="match status" value="1"/>
</dbReference>
<dbReference type="FunFam" id="3.40.50.20:FF:000010">
    <property type="entry name" value="Propionyl-CoA carboxylase subunit alpha"/>
    <property type="match status" value="1"/>
</dbReference>
<dbReference type="PROSITE" id="PS50968">
    <property type="entry name" value="BIOTINYL_LIPOYL"/>
    <property type="match status" value="1"/>
</dbReference>
<dbReference type="InterPro" id="IPR050856">
    <property type="entry name" value="Biotin_carboxylase_complex"/>
</dbReference>
<evidence type="ECO:0000256" key="7">
    <source>
        <dbReference type="ARBA" id="ARBA00046317"/>
    </source>
</evidence>